<evidence type="ECO:0000313" key="3">
    <source>
        <dbReference type="Proteomes" id="UP000198634"/>
    </source>
</evidence>
<accession>A0A1H9FPE3</accession>
<name>A0A1H9FPE3_9RHOB</name>
<reference evidence="2 3" key="1">
    <citation type="submission" date="2016-10" db="EMBL/GenBank/DDBJ databases">
        <authorList>
            <person name="de Groot N.N."/>
        </authorList>
    </citation>
    <scope>NUCLEOTIDE SEQUENCE [LARGE SCALE GENOMIC DNA]</scope>
    <source>
        <strain evidence="2 3">DSM 22007</strain>
    </source>
</reference>
<keyword evidence="1" id="KW-1133">Transmembrane helix</keyword>
<gene>
    <name evidence="2" type="ORF">SAMN04488092_106163</name>
</gene>
<organism evidence="2 3">
    <name type="scientific">Thalassovita taeanensis</name>
    <dbReference type="NCBI Taxonomy" id="657014"/>
    <lineage>
        <taxon>Bacteria</taxon>
        <taxon>Pseudomonadati</taxon>
        <taxon>Pseudomonadota</taxon>
        <taxon>Alphaproteobacteria</taxon>
        <taxon>Rhodobacterales</taxon>
        <taxon>Roseobacteraceae</taxon>
        <taxon>Thalassovita</taxon>
    </lineage>
</organism>
<dbReference type="AlphaFoldDB" id="A0A1H9FPE3"/>
<dbReference type="RefSeq" id="WP_090269858.1">
    <property type="nucleotide sequence ID" value="NZ_FOEP01000006.1"/>
</dbReference>
<keyword evidence="3" id="KW-1185">Reference proteome</keyword>
<dbReference type="OrthoDB" id="123194at2"/>
<evidence type="ECO:0000313" key="2">
    <source>
        <dbReference type="EMBL" id="SEQ39699.1"/>
    </source>
</evidence>
<keyword evidence="1" id="KW-0812">Transmembrane</keyword>
<proteinExistence type="predicted"/>
<evidence type="ECO:0000256" key="1">
    <source>
        <dbReference type="SAM" id="Phobius"/>
    </source>
</evidence>
<feature type="transmembrane region" description="Helical" evidence="1">
    <location>
        <begin position="6"/>
        <end position="28"/>
    </location>
</feature>
<sequence>MEMYSYHMTGFPALLVMVLGAVVLLLPFYKLWQRTGHSGWIALLMVIPVVNLILLYVLAFKDWPALDDERGR</sequence>
<dbReference type="Proteomes" id="UP000198634">
    <property type="component" value="Unassembled WGS sequence"/>
</dbReference>
<keyword evidence="1" id="KW-0472">Membrane</keyword>
<protein>
    <submittedName>
        <fullName evidence="2">Uncharacterized protein</fullName>
    </submittedName>
</protein>
<dbReference type="STRING" id="657014.SAMN04488092_106163"/>
<dbReference type="EMBL" id="FOEP01000006">
    <property type="protein sequence ID" value="SEQ39699.1"/>
    <property type="molecule type" value="Genomic_DNA"/>
</dbReference>
<feature type="transmembrane region" description="Helical" evidence="1">
    <location>
        <begin position="40"/>
        <end position="59"/>
    </location>
</feature>